<dbReference type="GO" id="GO:0016020">
    <property type="term" value="C:membrane"/>
    <property type="evidence" value="ECO:0007669"/>
    <property type="project" value="UniProtKB-SubCell"/>
</dbReference>
<evidence type="ECO:0000256" key="5">
    <source>
        <dbReference type="ARBA" id="ARBA00023136"/>
    </source>
</evidence>
<dbReference type="InterPro" id="IPR036938">
    <property type="entry name" value="PAP2/HPO_sf"/>
</dbReference>
<dbReference type="PANTHER" id="PTHR10165">
    <property type="entry name" value="LIPID PHOSPHATE PHOSPHATASE"/>
    <property type="match status" value="1"/>
</dbReference>
<keyword evidence="5 6" id="KW-0472">Membrane</keyword>
<dbReference type="Pfam" id="PF01569">
    <property type="entry name" value="PAP2"/>
    <property type="match status" value="1"/>
</dbReference>
<feature type="transmembrane region" description="Helical" evidence="6">
    <location>
        <begin position="181"/>
        <end position="199"/>
    </location>
</feature>
<proteinExistence type="inferred from homology"/>
<evidence type="ECO:0000313" key="8">
    <source>
        <dbReference type="EMBL" id="CEO98574.1"/>
    </source>
</evidence>
<organism evidence="8 10">
    <name type="scientific">Plasmodiophora brassicae</name>
    <name type="common">Clubroot disease agent</name>
    <dbReference type="NCBI Taxonomy" id="37360"/>
    <lineage>
        <taxon>Eukaryota</taxon>
        <taxon>Sar</taxon>
        <taxon>Rhizaria</taxon>
        <taxon>Endomyxa</taxon>
        <taxon>Phytomyxea</taxon>
        <taxon>Plasmodiophorida</taxon>
        <taxon>Plasmodiophoridae</taxon>
        <taxon>Plasmodiophora</taxon>
    </lineage>
</organism>
<evidence type="ECO:0000313" key="10">
    <source>
        <dbReference type="Proteomes" id="UP000039324"/>
    </source>
</evidence>
<keyword evidence="9" id="KW-0496">Mitochondrion</keyword>
<dbReference type="EMBL" id="CDSF01000085">
    <property type="protein sequence ID" value="CEO98574.1"/>
    <property type="molecule type" value="Genomic_DNA"/>
</dbReference>
<keyword evidence="4 6" id="KW-1133">Transmembrane helix</keyword>
<geneLocation type="mitochondrion" evidence="9"/>
<feature type="transmembrane region" description="Helical" evidence="6">
    <location>
        <begin position="94"/>
        <end position="118"/>
    </location>
</feature>
<dbReference type="GO" id="GO:0008195">
    <property type="term" value="F:phosphatidate phosphatase activity"/>
    <property type="evidence" value="ECO:0007669"/>
    <property type="project" value="TreeGrafter"/>
</dbReference>
<feature type="transmembrane region" description="Helical" evidence="6">
    <location>
        <begin position="138"/>
        <end position="160"/>
    </location>
</feature>
<dbReference type="CDD" id="cd03390">
    <property type="entry name" value="PAP2_containing_1_like"/>
    <property type="match status" value="1"/>
</dbReference>
<evidence type="ECO:0000256" key="1">
    <source>
        <dbReference type="ARBA" id="ARBA00004141"/>
    </source>
</evidence>
<dbReference type="OMA" id="HAFRHHN"/>
<accession>A0A0G4ITR0</accession>
<keyword evidence="10" id="KW-1185">Reference proteome</keyword>
<sequence length="261" mass="28839">MEISRRGKQDHGPWWQRWRVEEWCVCVVMFVIAISADHASVHIQFVPQGDGELAYPLQTNTVAMWVNYIVSGVVPACIMALWSGVIVRDIDDAIASVTGLASSLSTVSAVTNVIKFVVGRPRPNYYADVLVNEQDARRSFVSGHTSWAFAGQVFLSLWLLGKCRLHCQRSRRSPSPLTRTVLSLVPTLVAVWIALTRLTDYHHHYSDVLAAACIGTVGACLVYRLNFPSIFDRFAPDKPISAQPPVNAIGANVVVEQVNVP</sequence>
<dbReference type="AlphaFoldDB" id="A0A0G4ITR0"/>
<keyword evidence="3 6" id="KW-0812">Transmembrane</keyword>
<protein>
    <recommendedName>
        <fullName evidence="7">Phosphatidic acid phosphatase type 2/haloperoxidase domain-containing protein</fullName>
    </recommendedName>
</protein>
<dbReference type="GO" id="GO:0046839">
    <property type="term" value="P:phospholipid dephosphorylation"/>
    <property type="evidence" value="ECO:0007669"/>
    <property type="project" value="TreeGrafter"/>
</dbReference>
<comment type="similarity">
    <text evidence="2">Belongs to the PA-phosphatase related phosphoesterase family.</text>
</comment>
<reference evidence="8 10" key="1">
    <citation type="submission" date="2015-02" db="EMBL/GenBank/DDBJ databases">
        <authorList>
            <person name="Chooi Y.-H."/>
        </authorList>
    </citation>
    <scope>NUCLEOTIDE SEQUENCE [LARGE SCALE GENOMIC DNA]</scope>
    <source>
        <strain evidence="8">E3</strain>
    </source>
</reference>
<feature type="transmembrane region" description="Helical" evidence="6">
    <location>
        <begin position="205"/>
        <end position="223"/>
    </location>
</feature>
<dbReference type="EMBL" id="OVEO01000004">
    <property type="protein sequence ID" value="SPQ95799.1"/>
    <property type="molecule type" value="Genomic_DNA"/>
</dbReference>
<evidence type="ECO:0000259" key="7">
    <source>
        <dbReference type="SMART" id="SM00014"/>
    </source>
</evidence>
<dbReference type="InterPro" id="IPR043216">
    <property type="entry name" value="PAP-like"/>
</dbReference>
<evidence type="ECO:0000256" key="6">
    <source>
        <dbReference type="SAM" id="Phobius"/>
    </source>
</evidence>
<evidence type="ECO:0000313" key="11">
    <source>
        <dbReference type="Proteomes" id="UP000290189"/>
    </source>
</evidence>
<name>A0A0G4ITR0_PLABS</name>
<dbReference type="STRING" id="37360.A0A0G4ITR0"/>
<gene>
    <name evidence="8" type="ORF">PBRA_006688</name>
    <name evidence="9" type="ORF">PLBR_LOCUS3014</name>
</gene>
<feature type="transmembrane region" description="Helical" evidence="6">
    <location>
        <begin position="65"/>
        <end position="87"/>
    </location>
</feature>
<dbReference type="SUPFAM" id="SSF48317">
    <property type="entry name" value="Acid phosphatase/Vanadium-dependent haloperoxidase"/>
    <property type="match status" value="1"/>
</dbReference>
<comment type="subcellular location">
    <subcellularLocation>
        <location evidence="1">Membrane</location>
        <topology evidence="1">Multi-pass membrane protein</topology>
    </subcellularLocation>
</comment>
<dbReference type="Proteomes" id="UP000039324">
    <property type="component" value="Unassembled WGS sequence"/>
</dbReference>
<evidence type="ECO:0000256" key="3">
    <source>
        <dbReference type="ARBA" id="ARBA00022692"/>
    </source>
</evidence>
<dbReference type="SMART" id="SM00014">
    <property type="entry name" value="acidPPc"/>
    <property type="match status" value="1"/>
</dbReference>
<reference evidence="9 11" key="2">
    <citation type="submission" date="2018-03" db="EMBL/GenBank/DDBJ databases">
        <authorList>
            <person name="Fogelqvist J."/>
        </authorList>
    </citation>
    <scope>NUCLEOTIDE SEQUENCE [LARGE SCALE GENOMIC DNA]</scope>
</reference>
<dbReference type="OrthoDB" id="10030083at2759"/>
<evidence type="ECO:0000256" key="4">
    <source>
        <dbReference type="ARBA" id="ARBA00022989"/>
    </source>
</evidence>
<dbReference type="PANTHER" id="PTHR10165:SF35">
    <property type="entry name" value="RE23632P"/>
    <property type="match status" value="1"/>
</dbReference>
<evidence type="ECO:0000313" key="9">
    <source>
        <dbReference type="EMBL" id="SPQ95799.1"/>
    </source>
</evidence>
<dbReference type="GO" id="GO:0006644">
    <property type="term" value="P:phospholipid metabolic process"/>
    <property type="evidence" value="ECO:0007669"/>
    <property type="project" value="InterPro"/>
</dbReference>
<dbReference type="Gene3D" id="1.20.144.10">
    <property type="entry name" value="Phosphatidic acid phosphatase type 2/haloperoxidase"/>
    <property type="match status" value="1"/>
</dbReference>
<evidence type="ECO:0000256" key="2">
    <source>
        <dbReference type="ARBA" id="ARBA00008816"/>
    </source>
</evidence>
<feature type="domain" description="Phosphatidic acid phosphatase type 2/haloperoxidase" evidence="7">
    <location>
        <begin position="98"/>
        <end position="223"/>
    </location>
</feature>
<dbReference type="InterPro" id="IPR000326">
    <property type="entry name" value="PAP2/HPO"/>
</dbReference>
<dbReference type="Proteomes" id="UP000290189">
    <property type="component" value="Unassembled WGS sequence"/>
</dbReference>